<name>A0ABW4G5T5_9ACTN</name>
<dbReference type="EMBL" id="JBHUCM010000012">
    <property type="protein sequence ID" value="MFD1538107.1"/>
    <property type="molecule type" value="Genomic_DNA"/>
</dbReference>
<keyword evidence="1" id="KW-0547">Nucleotide-binding</keyword>
<keyword evidence="2" id="KW-1185">Reference proteome</keyword>
<evidence type="ECO:0000313" key="2">
    <source>
        <dbReference type="Proteomes" id="UP001597097"/>
    </source>
</evidence>
<accession>A0ABW4G5T5</accession>
<dbReference type="RefSeq" id="WP_219531165.1">
    <property type="nucleotide sequence ID" value="NZ_JAHKRM010000010.1"/>
</dbReference>
<dbReference type="GO" id="GO:0005524">
    <property type="term" value="F:ATP binding"/>
    <property type="evidence" value="ECO:0007669"/>
    <property type="project" value="UniProtKB-KW"/>
</dbReference>
<dbReference type="PANTHER" id="PTHR47691:SF3">
    <property type="entry name" value="HTH-TYPE TRANSCRIPTIONAL REGULATOR RV0890C-RELATED"/>
    <property type="match status" value="1"/>
</dbReference>
<reference evidence="2" key="1">
    <citation type="journal article" date="2019" name="Int. J. Syst. Evol. Microbiol.">
        <title>The Global Catalogue of Microorganisms (GCM) 10K type strain sequencing project: providing services to taxonomists for standard genome sequencing and annotation.</title>
        <authorList>
            <consortium name="The Broad Institute Genomics Platform"/>
            <consortium name="The Broad Institute Genome Sequencing Center for Infectious Disease"/>
            <person name="Wu L."/>
            <person name="Ma J."/>
        </authorList>
    </citation>
    <scope>NUCLEOTIDE SEQUENCE [LARGE SCALE GENOMIC DNA]</scope>
    <source>
        <strain evidence="2">CGMCC 1.15399</strain>
    </source>
</reference>
<gene>
    <name evidence="1" type="ORF">ACFSJ0_13725</name>
</gene>
<protein>
    <submittedName>
        <fullName evidence="1">ATP-binding protein</fullName>
    </submittedName>
</protein>
<proteinExistence type="predicted"/>
<keyword evidence="1" id="KW-0067">ATP-binding</keyword>
<sequence>MMPDAARSPGGAHNLPLPLTPLVGRDRELAEVAGLLADGRLVTLSGPGGCGKTRLAVAVAGEVSAGSTASATGRCSR</sequence>
<organism evidence="1 2">
    <name type="scientific">Nonomuraea guangzhouensis</name>
    <dbReference type="NCBI Taxonomy" id="1291555"/>
    <lineage>
        <taxon>Bacteria</taxon>
        <taxon>Bacillati</taxon>
        <taxon>Actinomycetota</taxon>
        <taxon>Actinomycetes</taxon>
        <taxon>Streptosporangiales</taxon>
        <taxon>Streptosporangiaceae</taxon>
        <taxon>Nonomuraea</taxon>
    </lineage>
</organism>
<evidence type="ECO:0000313" key="1">
    <source>
        <dbReference type="EMBL" id="MFD1538107.1"/>
    </source>
</evidence>
<comment type="caution">
    <text evidence="1">The sequence shown here is derived from an EMBL/GenBank/DDBJ whole genome shotgun (WGS) entry which is preliminary data.</text>
</comment>
<dbReference type="Proteomes" id="UP001597097">
    <property type="component" value="Unassembled WGS sequence"/>
</dbReference>
<dbReference type="PANTHER" id="PTHR47691">
    <property type="entry name" value="REGULATOR-RELATED"/>
    <property type="match status" value="1"/>
</dbReference>